<dbReference type="AlphaFoldDB" id="A0A2T2NUC2"/>
<keyword evidence="1" id="KW-1133">Transmembrane helix</keyword>
<dbReference type="EMBL" id="KZ678133">
    <property type="protein sequence ID" value="PSN69000.1"/>
    <property type="molecule type" value="Genomic_DNA"/>
</dbReference>
<keyword evidence="1" id="KW-0812">Transmembrane</keyword>
<gene>
    <name evidence="2" type="ORF">BS50DRAFT_330296</name>
</gene>
<name>A0A2T2NUC2_CORCC</name>
<accession>A0A2T2NUC2</accession>
<sequence length="205" mass="23347">MALVTSTGPPVDELRGHEHIWVGLCLQHSAQPPSSQRQVGLSRHTKIFSRQLLPALGIRTGLHSYELFSQRRRTKQRTMVSEGIVGSIVGTATWPLFLLILFTCSRWGVGGVQLSHVKLGCRYCAPSISRPPLRRICTQRSSRRNQWTTASPDFKRYSPNETDFISSKINHILILYQLHGGKKRKAPFLLTGQQTDTIVLNWFWW</sequence>
<organism evidence="2 3">
    <name type="scientific">Corynespora cassiicola Philippines</name>
    <dbReference type="NCBI Taxonomy" id="1448308"/>
    <lineage>
        <taxon>Eukaryota</taxon>
        <taxon>Fungi</taxon>
        <taxon>Dikarya</taxon>
        <taxon>Ascomycota</taxon>
        <taxon>Pezizomycotina</taxon>
        <taxon>Dothideomycetes</taxon>
        <taxon>Pleosporomycetidae</taxon>
        <taxon>Pleosporales</taxon>
        <taxon>Corynesporascaceae</taxon>
        <taxon>Corynespora</taxon>
    </lineage>
</organism>
<evidence type="ECO:0000256" key="1">
    <source>
        <dbReference type="SAM" id="Phobius"/>
    </source>
</evidence>
<proteinExistence type="predicted"/>
<keyword evidence="1" id="KW-0472">Membrane</keyword>
<reference evidence="2 3" key="1">
    <citation type="journal article" date="2018" name="Front. Microbiol.">
        <title>Genome-Wide Analysis of Corynespora cassiicola Leaf Fall Disease Putative Effectors.</title>
        <authorList>
            <person name="Lopez D."/>
            <person name="Ribeiro S."/>
            <person name="Label P."/>
            <person name="Fumanal B."/>
            <person name="Venisse J.S."/>
            <person name="Kohler A."/>
            <person name="de Oliveira R.R."/>
            <person name="Labutti K."/>
            <person name="Lipzen A."/>
            <person name="Lail K."/>
            <person name="Bauer D."/>
            <person name="Ohm R.A."/>
            <person name="Barry K.W."/>
            <person name="Spatafora J."/>
            <person name="Grigoriev I.V."/>
            <person name="Martin F.M."/>
            <person name="Pujade-Renaud V."/>
        </authorList>
    </citation>
    <scope>NUCLEOTIDE SEQUENCE [LARGE SCALE GENOMIC DNA]</scope>
    <source>
        <strain evidence="2 3">Philippines</strain>
    </source>
</reference>
<evidence type="ECO:0000313" key="3">
    <source>
        <dbReference type="Proteomes" id="UP000240883"/>
    </source>
</evidence>
<evidence type="ECO:0000313" key="2">
    <source>
        <dbReference type="EMBL" id="PSN69000.1"/>
    </source>
</evidence>
<dbReference type="Proteomes" id="UP000240883">
    <property type="component" value="Unassembled WGS sequence"/>
</dbReference>
<feature type="transmembrane region" description="Helical" evidence="1">
    <location>
        <begin position="79"/>
        <end position="102"/>
    </location>
</feature>
<keyword evidence="3" id="KW-1185">Reference proteome</keyword>
<protein>
    <submittedName>
        <fullName evidence="2">Uncharacterized protein</fullName>
    </submittedName>
</protein>